<keyword evidence="2" id="KW-1185">Reference proteome</keyword>
<dbReference type="AlphaFoldDB" id="A0A368XJD9"/>
<organism evidence="1 2">
    <name type="scientific">Pseudorhodoferax soli</name>
    <dbReference type="NCBI Taxonomy" id="545864"/>
    <lineage>
        <taxon>Bacteria</taxon>
        <taxon>Pseudomonadati</taxon>
        <taxon>Pseudomonadota</taxon>
        <taxon>Betaproteobacteria</taxon>
        <taxon>Burkholderiales</taxon>
        <taxon>Comamonadaceae</taxon>
    </lineage>
</organism>
<reference evidence="1 2" key="1">
    <citation type="submission" date="2018-07" db="EMBL/GenBank/DDBJ databases">
        <title>Genomic Encyclopedia of Type Strains, Phase IV (KMG-IV): sequencing the most valuable type-strain genomes for metagenomic binning, comparative biology and taxonomic classification.</title>
        <authorList>
            <person name="Goeker M."/>
        </authorList>
    </citation>
    <scope>NUCLEOTIDE SEQUENCE [LARGE SCALE GENOMIC DNA]</scope>
    <source>
        <strain evidence="1 2">DSM 21634</strain>
    </source>
</reference>
<proteinExistence type="predicted"/>
<evidence type="ECO:0000313" key="1">
    <source>
        <dbReference type="EMBL" id="RCW68063.1"/>
    </source>
</evidence>
<dbReference type="EMBL" id="QPJK01000008">
    <property type="protein sequence ID" value="RCW68063.1"/>
    <property type="molecule type" value="Genomic_DNA"/>
</dbReference>
<sequence>MLTVNADNHALMKNFHKPDDEKRMVVILHDAWLDAPPERSMDFMQQYPAEMLVAVAAPIPPTAKRARPPA</sequence>
<protein>
    <submittedName>
        <fullName evidence="1">Uncharacterized protein</fullName>
    </submittedName>
</protein>
<name>A0A368XJD9_9BURK</name>
<dbReference type="Gene3D" id="3.90.1680.10">
    <property type="entry name" value="SOS response associated peptidase-like"/>
    <property type="match status" value="1"/>
</dbReference>
<dbReference type="RefSeq" id="WP_342769690.1">
    <property type="nucleotide sequence ID" value="NZ_QPJK01000008.1"/>
</dbReference>
<accession>A0A368XJD9</accession>
<dbReference type="InterPro" id="IPR036590">
    <property type="entry name" value="SRAP-like"/>
</dbReference>
<dbReference type="SUPFAM" id="SSF143081">
    <property type="entry name" value="BB1717-like"/>
    <property type="match status" value="1"/>
</dbReference>
<dbReference type="Proteomes" id="UP000252884">
    <property type="component" value="Unassembled WGS sequence"/>
</dbReference>
<gene>
    <name evidence="1" type="ORF">DES41_108242</name>
</gene>
<comment type="caution">
    <text evidence="1">The sequence shown here is derived from an EMBL/GenBank/DDBJ whole genome shotgun (WGS) entry which is preliminary data.</text>
</comment>
<evidence type="ECO:0000313" key="2">
    <source>
        <dbReference type="Proteomes" id="UP000252884"/>
    </source>
</evidence>